<sequence>MKSVRSVVIDALDSTIGIRSNPVFFDALTEGRDIELVALEVDSLTRFETLMQIEEALDIEIDDDEMMAQETLDGLIRYVEALAGRTAEVDA</sequence>
<dbReference type="InterPro" id="IPR036736">
    <property type="entry name" value="ACP-like_sf"/>
</dbReference>
<feature type="domain" description="Carrier" evidence="1">
    <location>
        <begin position="2"/>
        <end position="83"/>
    </location>
</feature>
<evidence type="ECO:0000313" key="3">
    <source>
        <dbReference type="Proteomes" id="UP000626220"/>
    </source>
</evidence>
<dbReference type="SUPFAM" id="SSF47336">
    <property type="entry name" value="ACP-like"/>
    <property type="match status" value="1"/>
</dbReference>
<reference evidence="2" key="1">
    <citation type="journal article" date="2014" name="Int. J. Syst. Evol. Microbiol.">
        <title>Complete genome sequence of Corynebacterium casei LMG S-19264T (=DSM 44701T), isolated from a smear-ripened cheese.</title>
        <authorList>
            <consortium name="US DOE Joint Genome Institute (JGI-PGF)"/>
            <person name="Walter F."/>
            <person name="Albersmeier A."/>
            <person name="Kalinowski J."/>
            <person name="Ruckert C."/>
        </authorList>
    </citation>
    <scope>NUCLEOTIDE SEQUENCE</scope>
    <source>
        <strain evidence="2">KCTC 42650</strain>
    </source>
</reference>
<dbReference type="AlphaFoldDB" id="A0A8J3GYM6"/>
<keyword evidence="3" id="KW-1185">Reference proteome</keyword>
<dbReference type="Gene3D" id="1.10.1200.10">
    <property type="entry name" value="ACP-like"/>
    <property type="match status" value="1"/>
</dbReference>
<evidence type="ECO:0000259" key="1">
    <source>
        <dbReference type="PROSITE" id="PS50075"/>
    </source>
</evidence>
<dbReference type="RefSeq" id="WP_189680426.1">
    <property type="nucleotide sequence ID" value="NZ_BNCJ01000006.1"/>
</dbReference>
<name>A0A8J3GYM6_9RHOB</name>
<dbReference type="Proteomes" id="UP000626220">
    <property type="component" value="Unassembled WGS sequence"/>
</dbReference>
<proteinExistence type="predicted"/>
<dbReference type="InterPro" id="IPR009081">
    <property type="entry name" value="PP-bd_ACP"/>
</dbReference>
<dbReference type="EMBL" id="BNCJ01000006">
    <property type="protein sequence ID" value="GHF52399.1"/>
    <property type="molecule type" value="Genomic_DNA"/>
</dbReference>
<protein>
    <recommendedName>
        <fullName evidence="1">Carrier domain-containing protein</fullName>
    </recommendedName>
</protein>
<organism evidence="2 3">
    <name type="scientific">Seohaeicola zhoushanensis</name>
    <dbReference type="NCBI Taxonomy" id="1569283"/>
    <lineage>
        <taxon>Bacteria</taxon>
        <taxon>Pseudomonadati</taxon>
        <taxon>Pseudomonadota</taxon>
        <taxon>Alphaproteobacteria</taxon>
        <taxon>Rhodobacterales</taxon>
        <taxon>Roseobacteraceae</taxon>
        <taxon>Seohaeicola</taxon>
    </lineage>
</organism>
<accession>A0A8J3GYM6</accession>
<dbReference type="Pfam" id="PF00550">
    <property type="entry name" value="PP-binding"/>
    <property type="match status" value="1"/>
</dbReference>
<evidence type="ECO:0000313" key="2">
    <source>
        <dbReference type="EMBL" id="GHF52399.1"/>
    </source>
</evidence>
<comment type="caution">
    <text evidence="2">The sequence shown here is derived from an EMBL/GenBank/DDBJ whole genome shotgun (WGS) entry which is preliminary data.</text>
</comment>
<reference evidence="2" key="2">
    <citation type="submission" date="2020-09" db="EMBL/GenBank/DDBJ databases">
        <authorList>
            <person name="Sun Q."/>
            <person name="Kim S."/>
        </authorList>
    </citation>
    <scope>NUCLEOTIDE SEQUENCE</scope>
    <source>
        <strain evidence="2">KCTC 42650</strain>
    </source>
</reference>
<dbReference type="PROSITE" id="PS50075">
    <property type="entry name" value="CARRIER"/>
    <property type="match status" value="1"/>
</dbReference>
<gene>
    <name evidence="2" type="ORF">GCM10017056_24930</name>
</gene>